<sequence>MCVVAVLEPVVLPMAVRASMDRGIVPGRMRTGVIIRCARARLRCGGIAAGAPAGLGPRISRFIGRGTRYRAVGLAILVGHLFCLFLRARAKGKTETEGVKGGDPPGGKEAQETRRCDRDGHFAAWPPTPQEIASGQDGNIRADHASKGAKRGSGRCQTL</sequence>
<feature type="region of interest" description="Disordered" evidence="1">
    <location>
        <begin position="92"/>
        <end position="159"/>
    </location>
</feature>
<dbReference type="STRING" id="366616.CG51_15475"/>
<proteinExistence type="predicted"/>
<reference evidence="5 6" key="1">
    <citation type="submission" date="2016-11" db="EMBL/GenBank/DDBJ databases">
        <title>Comparison of Traditional DNA-DNA Hybridization with In Silico Genomic Analysis.</title>
        <authorList>
            <person name="Nicholson A.C."/>
            <person name="Sammons S."/>
            <person name="Humrighouse B.W."/>
            <person name="Graziano J."/>
            <person name="Lasker B."/>
            <person name="Whitney A.M."/>
            <person name="Mcquiston J.R."/>
        </authorList>
    </citation>
    <scope>NUCLEOTIDE SEQUENCE [LARGE SCALE GENOMIC DNA]</scope>
    <source>
        <strain evidence="3 6">H1892</strain>
        <strain evidence="4 5">H2381</strain>
    </source>
</reference>
<evidence type="ECO:0000313" key="6">
    <source>
        <dbReference type="Proteomes" id="UP000214673"/>
    </source>
</evidence>
<feature type="compositionally biased region" description="Basic and acidic residues" evidence="1">
    <location>
        <begin position="109"/>
        <end position="121"/>
    </location>
</feature>
<evidence type="ECO:0000313" key="5">
    <source>
        <dbReference type="Proteomes" id="UP000196640"/>
    </source>
</evidence>
<keyword evidence="2" id="KW-1133">Transmembrane helix</keyword>
<dbReference type="EMBL" id="NIPX01000023">
    <property type="protein sequence ID" value="OWJ82848.1"/>
    <property type="molecule type" value="Genomic_DNA"/>
</dbReference>
<comment type="caution">
    <text evidence="4">The sequence shown here is derived from an EMBL/GenBank/DDBJ whole genome shotgun (WGS) entry which is preliminary data.</text>
</comment>
<dbReference type="Proteomes" id="UP000214673">
    <property type="component" value="Unassembled WGS sequence"/>
</dbReference>
<evidence type="ECO:0000256" key="2">
    <source>
        <dbReference type="SAM" id="Phobius"/>
    </source>
</evidence>
<keyword evidence="2" id="KW-0472">Membrane</keyword>
<feature type="transmembrane region" description="Helical" evidence="2">
    <location>
        <begin position="69"/>
        <end position="86"/>
    </location>
</feature>
<dbReference type="Proteomes" id="UP000196640">
    <property type="component" value="Unassembled WGS sequence"/>
</dbReference>
<evidence type="ECO:0000313" key="3">
    <source>
        <dbReference type="EMBL" id="OWJ70676.1"/>
    </source>
</evidence>
<name>A0A212AMW1_9RHOB</name>
<protein>
    <submittedName>
        <fullName evidence="4">Uncharacterized protein</fullName>
    </submittedName>
</protein>
<keyword evidence="6" id="KW-1185">Reference proteome</keyword>
<organism evidence="4 5">
    <name type="scientific">Haematobacter missouriensis</name>
    <dbReference type="NCBI Taxonomy" id="366616"/>
    <lineage>
        <taxon>Bacteria</taxon>
        <taxon>Pseudomonadati</taxon>
        <taxon>Pseudomonadota</taxon>
        <taxon>Alphaproteobacteria</taxon>
        <taxon>Rhodobacterales</taxon>
        <taxon>Paracoccaceae</taxon>
        <taxon>Haematobacter</taxon>
    </lineage>
</organism>
<evidence type="ECO:0000256" key="1">
    <source>
        <dbReference type="SAM" id="MobiDB-lite"/>
    </source>
</evidence>
<dbReference type="EMBL" id="NIPV01000121">
    <property type="protein sequence ID" value="OWJ70676.1"/>
    <property type="molecule type" value="Genomic_DNA"/>
</dbReference>
<accession>A0A212AMW1</accession>
<evidence type="ECO:0000313" key="4">
    <source>
        <dbReference type="EMBL" id="OWJ82848.1"/>
    </source>
</evidence>
<keyword evidence="2" id="KW-0812">Transmembrane</keyword>
<dbReference type="AlphaFoldDB" id="A0A212AMW1"/>
<gene>
    <name evidence="4" type="ORF">CDV52_12660</name>
    <name evidence="3" type="ORF">CDV53_20300</name>
</gene>